<dbReference type="InterPro" id="IPR035166">
    <property type="entry name" value="DUF5336"/>
</dbReference>
<keyword evidence="2" id="KW-0472">Membrane</keyword>
<dbReference type="Pfam" id="PF17270">
    <property type="entry name" value="DUF5336"/>
    <property type="match status" value="1"/>
</dbReference>
<evidence type="ECO:0000313" key="3">
    <source>
        <dbReference type="EMBL" id="NYH78459.1"/>
    </source>
</evidence>
<accession>A0A852YY44</accession>
<sequence length="288" mass="29385">MPAPYPPPQQPAAAERAKFELDAKSILALATAALGLVSWFVGFFGSAANAMTGVSGLAVIATAVLAGMWLLPRVPSSTVAMVPLAVYAALSMLQQVVLVGTSDVPGATSGASSIVLMLLVLLQAVAVVGLLLFEYRILTPPAAGGGATQQVAHPGPAGQQGQPQQGGWNPQSGPYPAQPGAPQQGAPQQQGGWNPQSGGFVPGTGQGAAQPGQFGQPQPAQPQGQPQEYAQPGSFAQQPYQGGQQNPYARPNPYEQQPSQEQQGQQGDPSGGPQGTQQMPHPGQRPPG</sequence>
<organism evidence="3 4">
    <name type="scientific">Actinopolyspora biskrensis</name>
    <dbReference type="NCBI Taxonomy" id="1470178"/>
    <lineage>
        <taxon>Bacteria</taxon>
        <taxon>Bacillati</taxon>
        <taxon>Actinomycetota</taxon>
        <taxon>Actinomycetes</taxon>
        <taxon>Actinopolysporales</taxon>
        <taxon>Actinopolysporaceae</taxon>
        <taxon>Actinopolyspora</taxon>
    </lineage>
</organism>
<feature type="compositionally biased region" description="Low complexity" evidence="1">
    <location>
        <begin position="207"/>
        <end position="268"/>
    </location>
</feature>
<reference evidence="3 4" key="1">
    <citation type="submission" date="2020-07" db="EMBL/GenBank/DDBJ databases">
        <title>Genomic Encyclopedia of Type Strains, Phase III (KMG-III): the genomes of soil and plant-associated and newly described type strains.</title>
        <authorList>
            <person name="Whitman W."/>
        </authorList>
    </citation>
    <scope>NUCLEOTIDE SEQUENCE [LARGE SCALE GENOMIC DNA]</scope>
    <source>
        <strain evidence="3 4">CECT 8576</strain>
    </source>
</reference>
<feature type="compositionally biased region" description="Low complexity" evidence="1">
    <location>
        <begin position="154"/>
        <end position="196"/>
    </location>
</feature>
<keyword evidence="2" id="KW-0812">Transmembrane</keyword>
<keyword evidence="4" id="KW-1185">Reference proteome</keyword>
<proteinExistence type="predicted"/>
<gene>
    <name evidence="3" type="ORF">FHR84_001784</name>
</gene>
<dbReference type="AlphaFoldDB" id="A0A852YY44"/>
<evidence type="ECO:0000256" key="1">
    <source>
        <dbReference type="SAM" id="MobiDB-lite"/>
    </source>
</evidence>
<evidence type="ECO:0000256" key="2">
    <source>
        <dbReference type="SAM" id="Phobius"/>
    </source>
</evidence>
<dbReference type="RefSeq" id="WP_179534984.1">
    <property type="nucleotide sequence ID" value="NZ_JACBYW010000003.1"/>
</dbReference>
<feature type="transmembrane region" description="Helical" evidence="2">
    <location>
        <begin position="110"/>
        <end position="133"/>
    </location>
</feature>
<protein>
    <submittedName>
        <fullName evidence="3">Uncharacterized protein</fullName>
    </submittedName>
</protein>
<keyword evidence="2" id="KW-1133">Transmembrane helix</keyword>
<name>A0A852YY44_9ACTN</name>
<evidence type="ECO:0000313" key="4">
    <source>
        <dbReference type="Proteomes" id="UP000548304"/>
    </source>
</evidence>
<feature type="transmembrane region" description="Helical" evidence="2">
    <location>
        <begin position="50"/>
        <end position="71"/>
    </location>
</feature>
<comment type="caution">
    <text evidence="3">The sequence shown here is derived from an EMBL/GenBank/DDBJ whole genome shotgun (WGS) entry which is preliminary data.</text>
</comment>
<feature type="transmembrane region" description="Helical" evidence="2">
    <location>
        <begin position="78"/>
        <end position="98"/>
    </location>
</feature>
<dbReference type="Proteomes" id="UP000548304">
    <property type="component" value="Unassembled WGS sequence"/>
</dbReference>
<feature type="region of interest" description="Disordered" evidence="1">
    <location>
        <begin position="144"/>
        <end position="288"/>
    </location>
</feature>
<dbReference type="EMBL" id="JACBYW010000003">
    <property type="protein sequence ID" value="NYH78459.1"/>
    <property type="molecule type" value="Genomic_DNA"/>
</dbReference>
<feature type="transmembrane region" description="Helical" evidence="2">
    <location>
        <begin position="26"/>
        <end position="44"/>
    </location>
</feature>